<reference evidence="1 2" key="1">
    <citation type="journal article" date="2020" name="Nature">
        <title>Six reference-quality genomes reveal evolution of bat adaptations.</title>
        <authorList>
            <person name="Jebb D."/>
            <person name="Huang Z."/>
            <person name="Pippel M."/>
            <person name="Hughes G.M."/>
            <person name="Lavrichenko K."/>
            <person name="Devanna P."/>
            <person name="Winkler S."/>
            <person name="Jermiin L.S."/>
            <person name="Skirmuntt E.C."/>
            <person name="Katzourakis A."/>
            <person name="Burkitt-Gray L."/>
            <person name="Ray D.A."/>
            <person name="Sullivan K.A.M."/>
            <person name="Roscito J.G."/>
            <person name="Kirilenko B.M."/>
            <person name="Davalos L.M."/>
            <person name="Corthals A.P."/>
            <person name="Power M.L."/>
            <person name="Jones G."/>
            <person name="Ransome R.D."/>
            <person name="Dechmann D.K.N."/>
            <person name="Locatelli A.G."/>
            <person name="Puechmaille S.J."/>
            <person name="Fedrigo O."/>
            <person name="Jarvis E.D."/>
            <person name="Hiller M."/>
            <person name="Vernes S.C."/>
            <person name="Myers E.W."/>
            <person name="Teeling E.C."/>
        </authorList>
    </citation>
    <scope>NUCLEOTIDE SEQUENCE [LARGE SCALE GENOMIC DNA]</scope>
    <source>
        <strain evidence="1">Bat1K_MPI-CBG_1</strain>
    </source>
</reference>
<accession>A0A834AND1</accession>
<protein>
    <submittedName>
        <fullName evidence="1">Uncharacterized protein</fullName>
    </submittedName>
</protein>
<dbReference type="AlphaFoldDB" id="A0A834AND1"/>
<dbReference type="EMBL" id="JABVXQ010000004">
    <property type="protein sequence ID" value="KAF6114593.1"/>
    <property type="molecule type" value="Genomic_DNA"/>
</dbReference>
<proteinExistence type="predicted"/>
<sequence>MHVRHPKLLGAPGTPGALRVLAVITVIVLSGPDLSLTAWWAKSSGSLLPLPILPSSLLSAFNSDPINAWFRCTEITAAVVISAAPCTMEPTAPPSKASAETSVSGSPHCECWDCRGGSVSLIQDRPSDQTPGSLPVPLRVSLRCTQAPWCPLLL</sequence>
<name>A0A834AND1_9CHIR</name>
<gene>
    <name evidence="1" type="ORF">HJG60_010558</name>
</gene>
<evidence type="ECO:0000313" key="2">
    <source>
        <dbReference type="Proteomes" id="UP000664940"/>
    </source>
</evidence>
<comment type="caution">
    <text evidence="1">The sequence shown here is derived from an EMBL/GenBank/DDBJ whole genome shotgun (WGS) entry which is preliminary data.</text>
</comment>
<dbReference type="Proteomes" id="UP000664940">
    <property type="component" value="Unassembled WGS sequence"/>
</dbReference>
<evidence type="ECO:0000313" key="1">
    <source>
        <dbReference type="EMBL" id="KAF6114593.1"/>
    </source>
</evidence>
<organism evidence="1 2">
    <name type="scientific">Phyllostomus discolor</name>
    <name type="common">pale spear-nosed bat</name>
    <dbReference type="NCBI Taxonomy" id="89673"/>
    <lineage>
        <taxon>Eukaryota</taxon>
        <taxon>Metazoa</taxon>
        <taxon>Chordata</taxon>
        <taxon>Craniata</taxon>
        <taxon>Vertebrata</taxon>
        <taxon>Euteleostomi</taxon>
        <taxon>Mammalia</taxon>
        <taxon>Eutheria</taxon>
        <taxon>Laurasiatheria</taxon>
        <taxon>Chiroptera</taxon>
        <taxon>Yangochiroptera</taxon>
        <taxon>Phyllostomidae</taxon>
        <taxon>Phyllostominae</taxon>
        <taxon>Phyllostomus</taxon>
    </lineage>
</organism>